<sequence>MMSEMGAALLRKMGRWPQGVRFRLSEWVAKAAYPLAQKRVHVATVNLRKCFSEWSDAQIDQTVRTHLRYFSHGLFDRSVFWFGDKQKIYDHTVYVDEQHWLDAKAQHRPIIFLAPHFIGLDVGGLRINMDVEMATMYQKQRNPVFDALMLEGRMRSGQGHLFSRHDGVRGLVKLLRKNIPLYYLPDMDFGINDAMFSTFFGQTAATLTALPKLAKLTNALIVPCVTRIDTEALARGQTRYRVQFYPAWDGYPGEDEAAAVREMNAFIEARILEEPAQYLWLHKRFKTRPEGEADFYKKTMASHGT</sequence>
<keyword evidence="3" id="KW-0997">Cell inner membrane</keyword>
<dbReference type="GO" id="GO:0005886">
    <property type="term" value="C:plasma membrane"/>
    <property type="evidence" value="ECO:0007669"/>
    <property type="project" value="UniProtKB-SubCell"/>
</dbReference>
<accession>A0A345DD16</accession>
<dbReference type="GO" id="GO:0008913">
    <property type="term" value="F:Kdo2-lipid IVA acyltransferase activity"/>
    <property type="evidence" value="ECO:0007669"/>
    <property type="project" value="UniProtKB-EC"/>
</dbReference>
<dbReference type="CDD" id="cd07984">
    <property type="entry name" value="LPLAT_LABLAT-like"/>
    <property type="match status" value="1"/>
</dbReference>
<dbReference type="PANTHER" id="PTHR30606">
    <property type="entry name" value="LIPID A BIOSYNTHESIS LAUROYL ACYLTRANSFERASE"/>
    <property type="match status" value="1"/>
</dbReference>
<keyword evidence="6 7" id="KW-0012">Acyltransferase</keyword>
<reference evidence="8" key="1">
    <citation type="submission" date="2018-07" db="EMBL/GenBank/DDBJ databases">
        <authorList>
            <person name="Kim H."/>
        </authorList>
    </citation>
    <scope>NUCLEOTIDE SEQUENCE [LARGE SCALE GENOMIC DNA]</scope>
    <source>
        <strain evidence="8">F02</strain>
    </source>
</reference>
<evidence type="ECO:0000256" key="3">
    <source>
        <dbReference type="ARBA" id="ARBA00022519"/>
    </source>
</evidence>
<keyword evidence="5" id="KW-0472">Membrane</keyword>
<dbReference type="KEGG" id="hyf:DTO96_102000"/>
<dbReference type="GO" id="GO:0009247">
    <property type="term" value="P:glycolipid biosynthetic process"/>
    <property type="evidence" value="ECO:0007669"/>
    <property type="project" value="UniProtKB-ARBA"/>
</dbReference>
<evidence type="ECO:0000256" key="2">
    <source>
        <dbReference type="ARBA" id="ARBA00022475"/>
    </source>
</evidence>
<dbReference type="AlphaFoldDB" id="A0A345DD16"/>
<keyword evidence="2" id="KW-1003">Cell membrane</keyword>
<dbReference type="EMBL" id="CP031124">
    <property type="protein sequence ID" value="AXF86254.1"/>
    <property type="molecule type" value="Genomic_DNA"/>
</dbReference>
<name>A0A345DD16_9BURK</name>
<dbReference type="RefSeq" id="WP_114563349.1">
    <property type="nucleotide sequence ID" value="NZ_CP031124.1"/>
</dbReference>
<gene>
    <name evidence="7" type="primary">lpxL_1</name>
    <name evidence="7" type="ORF">DTO96_102000</name>
</gene>
<keyword evidence="8" id="KW-1185">Reference proteome</keyword>
<dbReference type="Pfam" id="PF03279">
    <property type="entry name" value="Lip_A_acyltrans"/>
    <property type="match status" value="1"/>
</dbReference>
<dbReference type="PANTHER" id="PTHR30606:SF9">
    <property type="entry name" value="LIPID A BIOSYNTHESIS LAUROYLTRANSFERASE"/>
    <property type="match status" value="1"/>
</dbReference>
<keyword evidence="4 7" id="KW-0808">Transferase</keyword>
<dbReference type="Proteomes" id="UP000252182">
    <property type="component" value="Chromosome"/>
</dbReference>
<comment type="subcellular location">
    <subcellularLocation>
        <location evidence="1">Cell inner membrane</location>
    </subcellularLocation>
</comment>
<organism evidence="7 8">
    <name type="scientific">Ephemeroptericola cinctiostellae</name>
    <dbReference type="NCBI Taxonomy" id="2268024"/>
    <lineage>
        <taxon>Bacteria</taxon>
        <taxon>Pseudomonadati</taxon>
        <taxon>Pseudomonadota</taxon>
        <taxon>Betaproteobacteria</taxon>
        <taxon>Burkholderiales</taxon>
        <taxon>Burkholderiaceae</taxon>
        <taxon>Ephemeroptericola</taxon>
    </lineage>
</organism>
<evidence type="ECO:0000256" key="1">
    <source>
        <dbReference type="ARBA" id="ARBA00004533"/>
    </source>
</evidence>
<evidence type="ECO:0000256" key="5">
    <source>
        <dbReference type="ARBA" id="ARBA00023136"/>
    </source>
</evidence>
<dbReference type="EC" id="2.3.1.241" evidence="7"/>
<evidence type="ECO:0000313" key="7">
    <source>
        <dbReference type="EMBL" id="AXF86254.1"/>
    </source>
</evidence>
<dbReference type="InterPro" id="IPR004960">
    <property type="entry name" value="LipA_acyltrans"/>
</dbReference>
<evidence type="ECO:0000256" key="6">
    <source>
        <dbReference type="ARBA" id="ARBA00023315"/>
    </source>
</evidence>
<dbReference type="OrthoDB" id="9803456at2"/>
<protein>
    <submittedName>
        <fullName evidence="7">Lipid A biosynthesis lauroyltransferase</fullName>
        <ecNumber evidence="7">2.3.1.241</ecNumber>
    </submittedName>
</protein>
<evidence type="ECO:0000256" key="4">
    <source>
        <dbReference type="ARBA" id="ARBA00022679"/>
    </source>
</evidence>
<proteinExistence type="predicted"/>
<evidence type="ECO:0000313" key="8">
    <source>
        <dbReference type="Proteomes" id="UP000252182"/>
    </source>
</evidence>
<dbReference type="PIRSF" id="PIRSF026649">
    <property type="entry name" value="MsbB"/>
    <property type="match status" value="1"/>
</dbReference>